<reference evidence="1" key="1">
    <citation type="submission" date="2019-11" db="EMBL/GenBank/DDBJ databases">
        <title>Nori genome reveals adaptations in red seaweeds to the harsh intertidal environment.</title>
        <authorList>
            <person name="Wang D."/>
            <person name="Mao Y."/>
        </authorList>
    </citation>
    <scope>NUCLEOTIDE SEQUENCE</scope>
    <source>
        <tissue evidence="1">Gametophyte</tissue>
    </source>
</reference>
<proteinExistence type="predicted"/>
<evidence type="ECO:0000313" key="2">
    <source>
        <dbReference type="Proteomes" id="UP000798662"/>
    </source>
</evidence>
<protein>
    <submittedName>
        <fullName evidence="1">Uncharacterized protein</fullName>
    </submittedName>
</protein>
<comment type="caution">
    <text evidence="1">The sequence shown here is derived from an EMBL/GenBank/DDBJ whole genome shotgun (WGS) entry which is preliminary data.</text>
</comment>
<evidence type="ECO:0000313" key="1">
    <source>
        <dbReference type="EMBL" id="KAK1861202.1"/>
    </source>
</evidence>
<organism evidence="1 2">
    <name type="scientific">Pyropia yezoensis</name>
    <name type="common">Susabi-nori</name>
    <name type="synonym">Porphyra yezoensis</name>
    <dbReference type="NCBI Taxonomy" id="2788"/>
    <lineage>
        <taxon>Eukaryota</taxon>
        <taxon>Rhodophyta</taxon>
        <taxon>Bangiophyceae</taxon>
        <taxon>Bangiales</taxon>
        <taxon>Bangiaceae</taxon>
        <taxon>Pyropia</taxon>
    </lineage>
</organism>
<dbReference type="Proteomes" id="UP000798662">
    <property type="component" value="Chromosome 1"/>
</dbReference>
<dbReference type="EMBL" id="CM020618">
    <property type="protein sequence ID" value="KAK1861202.1"/>
    <property type="molecule type" value="Genomic_DNA"/>
</dbReference>
<keyword evidence="2" id="KW-1185">Reference proteome</keyword>
<gene>
    <name evidence="1" type="ORF">I4F81_003786</name>
</gene>
<name>A0ACC3BTL9_PYRYE</name>
<sequence length="184" mass="18007">MTAHAEFRHLVDAGRFAVLPAPGSAHTSGEDESGHGTHVAGTIAGRGTGVAPGVRLTCVKVLNGTGHGTITDVLSALDVATGWAAGNPNSPVLFSASLADARSVDGRVLLSGTSMAAPHVTGLAALLMAEGGGRRRLSAGQVVAGLSGPGGVRVGGTPLAWLDPTACEEAGGAGEAAKASTEND</sequence>
<accession>A0ACC3BTL9</accession>